<reference evidence="15" key="1">
    <citation type="journal article" date="2024" name="Int. J. Syst. Evol. Microbiol.">
        <title>Methylomarinovum tepidoasis sp. nov., a moderately thermophilic methanotroph of the family Methylothermaceae isolated from a deep-sea hydrothermal field.</title>
        <authorList>
            <person name="Hirayama H."/>
            <person name="Takaki Y."/>
            <person name="Abe M."/>
            <person name="Miyazaki M."/>
            <person name="Uematsu K."/>
            <person name="Matsui Y."/>
            <person name="Takai K."/>
        </authorList>
    </citation>
    <scope>NUCLEOTIDE SEQUENCE [LARGE SCALE GENOMIC DNA]</scope>
    <source>
        <strain evidence="15">IT-9</strain>
    </source>
</reference>
<feature type="domain" description="HAMP" evidence="13">
    <location>
        <begin position="163"/>
        <end position="215"/>
    </location>
</feature>
<keyword evidence="15" id="KW-1185">Reference proteome</keyword>
<keyword evidence="10" id="KW-0175">Coiled coil</keyword>
<dbReference type="PROSITE" id="PS50885">
    <property type="entry name" value="HAMP"/>
    <property type="match status" value="1"/>
</dbReference>
<dbReference type="Pfam" id="PF00512">
    <property type="entry name" value="HisKA"/>
    <property type="match status" value="1"/>
</dbReference>
<dbReference type="Proteomes" id="UP001321825">
    <property type="component" value="Chromosome"/>
</dbReference>
<organism evidence="14 15">
    <name type="scientific">Methylomarinovum caldicuralii</name>
    <dbReference type="NCBI Taxonomy" id="438856"/>
    <lineage>
        <taxon>Bacteria</taxon>
        <taxon>Pseudomonadati</taxon>
        <taxon>Pseudomonadota</taxon>
        <taxon>Gammaproteobacteria</taxon>
        <taxon>Methylococcales</taxon>
        <taxon>Methylothermaceae</taxon>
        <taxon>Methylomarinovum</taxon>
    </lineage>
</organism>
<proteinExistence type="predicted"/>
<dbReference type="GO" id="GO:0016020">
    <property type="term" value="C:membrane"/>
    <property type="evidence" value="ECO:0007669"/>
    <property type="project" value="UniProtKB-SubCell"/>
</dbReference>
<keyword evidence="9" id="KW-0902">Two-component regulatory system</keyword>
<dbReference type="CDD" id="cd00082">
    <property type="entry name" value="HisKA"/>
    <property type="match status" value="1"/>
</dbReference>
<dbReference type="SUPFAM" id="SSF55874">
    <property type="entry name" value="ATPase domain of HSP90 chaperone/DNA topoisomerase II/histidine kinase"/>
    <property type="match status" value="1"/>
</dbReference>
<evidence type="ECO:0000256" key="7">
    <source>
        <dbReference type="ARBA" id="ARBA00022777"/>
    </source>
</evidence>
<dbReference type="SUPFAM" id="SSF47384">
    <property type="entry name" value="Homodimeric domain of signal transducing histidine kinase"/>
    <property type="match status" value="1"/>
</dbReference>
<evidence type="ECO:0000256" key="4">
    <source>
        <dbReference type="ARBA" id="ARBA00022553"/>
    </source>
</evidence>
<dbReference type="InterPro" id="IPR036097">
    <property type="entry name" value="HisK_dim/P_sf"/>
</dbReference>
<dbReference type="PANTHER" id="PTHR43065:SF10">
    <property type="entry name" value="PEROXIDE STRESS-ACTIVATED HISTIDINE KINASE MAK3"/>
    <property type="match status" value="1"/>
</dbReference>
<dbReference type="SMART" id="SM00388">
    <property type="entry name" value="HisKA"/>
    <property type="match status" value="1"/>
</dbReference>
<dbReference type="PANTHER" id="PTHR43065">
    <property type="entry name" value="SENSOR HISTIDINE KINASE"/>
    <property type="match status" value="1"/>
</dbReference>
<comment type="catalytic activity">
    <reaction evidence="1">
        <text>ATP + protein L-histidine = ADP + protein N-phospho-L-histidine.</text>
        <dbReference type="EC" id="2.7.13.3"/>
    </reaction>
</comment>
<evidence type="ECO:0000256" key="1">
    <source>
        <dbReference type="ARBA" id="ARBA00000085"/>
    </source>
</evidence>
<evidence type="ECO:0000256" key="11">
    <source>
        <dbReference type="SAM" id="Phobius"/>
    </source>
</evidence>
<dbReference type="PROSITE" id="PS50109">
    <property type="entry name" value="HIS_KIN"/>
    <property type="match status" value="1"/>
</dbReference>
<keyword evidence="6" id="KW-0547">Nucleotide-binding</keyword>
<comment type="subcellular location">
    <subcellularLocation>
        <location evidence="2">Membrane</location>
    </subcellularLocation>
</comment>
<keyword evidence="11" id="KW-1133">Transmembrane helix</keyword>
<evidence type="ECO:0000256" key="6">
    <source>
        <dbReference type="ARBA" id="ARBA00022741"/>
    </source>
</evidence>
<evidence type="ECO:0000256" key="5">
    <source>
        <dbReference type="ARBA" id="ARBA00022679"/>
    </source>
</evidence>
<feature type="transmembrane region" description="Helical" evidence="11">
    <location>
        <begin position="12"/>
        <end position="33"/>
    </location>
</feature>
<evidence type="ECO:0000256" key="9">
    <source>
        <dbReference type="ARBA" id="ARBA00023012"/>
    </source>
</evidence>
<keyword evidence="7 14" id="KW-0418">Kinase</keyword>
<dbReference type="EMBL" id="AP024714">
    <property type="protein sequence ID" value="BCX81664.1"/>
    <property type="molecule type" value="Genomic_DNA"/>
</dbReference>
<dbReference type="InterPro" id="IPR003661">
    <property type="entry name" value="HisK_dim/P_dom"/>
</dbReference>
<dbReference type="Gene3D" id="1.10.287.130">
    <property type="match status" value="1"/>
</dbReference>
<feature type="transmembrane region" description="Helical" evidence="11">
    <location>
        <begin position="142"/>
        <end position="165"/>
    </location>
</feature>
<dbReference type="Gene3D" id="3.30.565.10">
    <property type="entry name" value="Histidine kinase-like ATPase, C-terminal domain"/>
    <property type="match status" value="1"/>
</dbReference>
<evidence type="ECO:0000259" key="13">
    <source>
        <dbReference type="PROSITE" id="PS50885"/>
    </source>
</evidence>
<dbReference type="AlphaFoldDB" id="A0AAU9CAX3"/>
<sequence>MPSVKQLLYRPLIAATVLASLAVAAVIAAFIFLSDRNLARIHRIEATVGQVNQLQAIDHQLQAMLLDGPDPRMLANIRTQLQRLEQEWPDLIPAIVSALDDPSPPRLGSAIRRLQSLLGRENQRETRLLAQIVADTEMERRAAFVGLIVLSGLLALGALLTWRWLLLPLRRMNLLLLQLADGRFEPIDNPDSSSPWRPVLDNYNRMVRRLAELERARRERTEQLESQVRRAASTLLAQNRDLARAERLAAVGEVAAGLAHELRNPLAGIRLALHNLRSDTDDPETWRRLDLVIAELERISRHLNQFLDQARHRPEPPRTFELAPVVQETLELLRYQLPPDIALQCHIPTGLQVQLPETGLRQVLINLVLNAAQALGTRGCIRIEARIEPGRLLLTVSDDGPGFPPSLLAHGVRPFASSRDGGTGLGLLMVKRFVSALDGRLELANRPEGGARVTLEIPCAPPC</sequence>
<dbReference type="Pfam" id="PF02518">
    <property type="entry name" value="HATPase_c"/>
    <property type="match status" value="1"/>
</dbReference>
<dbReference type="RefSeq" id="WP_317706578.1">
    <property type="nucleotide sequence ID" value="NZ_AP024714.1"/>
</dbReference>
<evidence type="ECO:0000256" key="2">
    <source>
        <dbReference type="ARBA" id="ARBA00004370"/>
    </source>
</evidence>
<keyword evidence="11" id="KW-0812">Transmembrane</keyword>
<evidence type="ECO:0000259" key="12">
    <source>
        <dbReference type="PROSITE" id="PS50109"/>
    </source>
</evidence>
<dbReference type="InterPro" id="IPR003660">
    <property type="entry name" value="HAMP_dom"/>
</dbReference>
<evidence type="ECO:0000313" key="14">
    <source>
        <dbReference type="EMBL" id="BCX81664.1"/>
    </source>
</evidence>
<dbReference type="InterPro" id="IPR036890">
    <property type="entry name" value="HATPase_C_sf"/>
</dbReference>
<feature type="coiled-coil region" evidence="10">
    <location>
        <begin position="203"/>
        <end position="230"/>
    </location>
</feature>
<dbReference type="GO" id="GO:0005524">
    <property type="term" value="F:ATP binding"/>
    <property type="evidence" value="ECO:0007669"/>
    <property type="project" value="UniProtKB-KW"/>
</dbReference>
<dbReference type="PRINTS" id="PR00344">
    <property type="entry name" value="BCTRLSENSOR"/>
</dbReference>
<keyword evidence="8" id="KW-0067">ATP-binding</keyword>
<evidence type="ECO:0000256" key="8">
    <source>
        <dbReference type="ARBA" id="ARBA00022840"/>
    </source>
</evidence>
<dbReference type="InterPro" id="IPR005467">
    <property type="entry name" value="His_kinase_dom"/>
</dbReference>
<accession>A0AAU9CAX3</accession>
<gene>
    <name evidence="14" type="ORF">MIT9_P1242</name>
</gene>
<keyword evidence="11" id="KW-0472">Membrane</keyword>
<evidence type="ECO:0000256" key="3">
    <source>
        <dbReference type="ARBA" id="ARBA00012438"/>
    </source>
</evidence>
<protein>
    <recommendedName>
        <fullName evidence="3">histidine kinase</fullName>
        <ecNumber evidence="3">2.7.13.3</ecNumber>
    </recommendedName>
</protein>
<name>A0AAU9CAX3_9GAMM</name>
<dbReference type="GO" id="GO:0000155">
    <property type="term" value="F:phosphorelay sensor kinase activity"/>
    <property type="evidence" value="ECO:0007669"/>
    <property type="project" value="InterPro"/>
</dbReference>
<dbReference type="KEGG" id="mcau:MIT9_P1242"/>
<dbReference type="InterPro" id="IPR004358">
    <property type="entry name" value="Sig_transdc_His_kin-like_C"/>
</dbReference>
<keyword evidence="4" id="KW-0597">Phosphoprotein</keyword>
<keyword evidence="5 14" id="KW-0808">Transferase</keyword>
<dbReference type="EC" id="2.7.13.3" evidence="3"/>
<dbReference type="SMART" id="SM00387">
    <property type="entry name" value="HATPase_c"/>
    <property type="match status" value="1"/>
</dbReference>
<dbReference type="InterPro" id="IPR003594">
    <property type="entry name" value="HATPase_dom"/>
</dbReference>
<feature type="domain" description="Histidine kinase" evidence="12">
    <location>
        <begin position="257"/>
        <end position="461"/>
    </location>
</feature>
<evidence type="ECO:0000313" key="15">
    <source>
        <dbReference type="Proteomes" id="UP001321825"/>
    </source>
</evidence>
<evidence type="ECO:0000256" key="10">
    <source>
        <dbReference type="SAM" id="Coils"/>
    </source>
</evidence>